<evidence type="ECO:0000313" key="3">
    <source>
        <dbReference type="EMBL" id="PVZ67763.1"/>
    </source>
</evidence>
<dbReference type="PROSITE" id="PS51932">
    <property type="entry name" value="BMV"/>
    <property type="match status" value="1"/>
</dbReference>
<dbReference type="SUPFAM" id="SSF159133">
    <property type="entry name" value="EutN/CcmL-like"/>
    <property type="match status" value="1"/>
</dbReference>
<dbReference type="GO" id="GO:0031469">
    <property type="term" value="C:bacterial microcompartment"/>
    <property type="evidence" value="ECO:0007669"/>
    <property type="project" value="UniProtKB-SubCell"/>
</dbReference>
<dbReference type="CDD" id="cd01614">
    <property type="entry name" value="EutN_CcmL"/>
    <property type="match status" value="1"/>
</dbReference>
<sequence length="88" mass="9207">MLIGKVTGNVWATRKHDGLRGQKLMVVEIIEHGKDVSSSSMVCADIIGAGIGETVLIARGGAARKALLPNEAPIDACIIGIIDDVEVQ</sequence>
<dbReference type="Proteomes" id="UP000244906">
    <property type="component" value="Unassembled WGS sequence"/>
</dbReference>
<name>A0A2V1GSR8_9GAMM</name>
<dbReference type="Pfam" id="PF03319">
    <property type="entry name" value="EutN_CcmL"/>
    <property type="match status" value="1"/>
</dbReference>
<dbReference type="PANTHER" id="PTHR36539">
    <property type="entry name" value="ETHANOLAMINE UTILIZATION PROTEIN EUTN"/>
    <property type="match status" value="1"/>
</dbReference>
<keyword evidence="4" id="KW-1185">Reference proteome</keyword>
<gene>
    <name evidence="3" type="ORF">DC094_15125</name>
</gene>
<comment type="caution">
    <text evidence="3">The sequence shown here is derived from an EMBL/GenBank/DDBJ whole genome shotgun (WGS) entry which is preliminary data.</text>
</comment>
<accession>A0A2V1GSR8</accession>
<evidence type="ECO:0000313" key="4">
    <source>
        <dbReference type="Proteomes" id="UP000244906"/>
    </source>
</evidence>
<evidence type="ECO:0000256" key="2">
    <source>
        <dbReference type="ARBA" id="ARBA00024446"/>
    </source>
</evidence>
<evidence type="ECO:0000256" key="1">
    <source>
        <dbReference type="ARBA" id="ARBA00024322"/>
    </source>
</evidence>
<organism evidence="3 4">
    <name type="scientific">Pelagibaculum spongiae</name>
    <dbReference type="NCBI Taxonomy" id="2080658"/>
    <lineage>
        <taxon>Bacteria</taxon>
        <taxon>Pseudomonadati</taxon>
        <taxon>Pseudomonadota</taxon>
        <taxon>Gammaproteobacteria</taxon>
        <taxon>Oceanospirillales</taxon>
        <taxon>Pelagibaculum</taxon>
    </lineage>
</organism>
<dbReference type="RefSeq" id="WP_116687959.1">
    <property type="nucleotide sequence ID" value="NZ_CAWNYD010000006.1"/>
</dbReference>
<dbReference type="EMBL" id="QDDL01000006">
    <property type="protein sequence ID" value="PVZ67763.1"/>
    <property type="molecule type" value="Genomic_DNA"/>
</dbReference>
<dbReference type="InterPro" id="IPR036677">
    <property type="entry name" value="EutN_CcmL_sf"/>
</dbReference>
<proteinExistence type="predicted"/>
<dbReference type="InterPro" id="IPR004992">
    <property type="entry name" value="EutN_CcmL"/>
</dbReference>
<dbReference type="AlphaFoldDB" id="A0A2V1GSR8"/>
<reference evidence="3 4" key="1">
    <citation type="submission" date="2018-04" db="EMBL/GenBank/DDBJ databases">
        <title>Thalassorhabdus spongiae gen. nov., sp. nov., isolated from a marine sponge in South-West Iceland.</title>
        <authorList>
            <person name="Knobloch S."/>
            <person name="Daussin A."/>
            <person name="Johannsson R."/>
            <person name="Marteinsson V.T."/>
        </authorList>
    </citation>
    <scope>NUCLEOTIDE SEQUENCE [LARGE SCALE GENOMIC DNA]</scope>
    <source>
        <strain evidence="3 4">Hp12</strain>
    </source>
</reference>
<protein>
    <submittedName>
        <fullName evidence="3">Ethanolamine utilization protein EutN</fullName>
    </submittedName>
</protein>
<comment type="subcellular location">
    <subcellularLocation>
        <location evidence="1">Bacterial microcompartment</location>
    </subcellularLocation>
</comment>
<keyword evidence="2" id="KW-1283">Bacterial microcompartment</keyword>
<dbReference type="OrthoDB" id="196195at2"/>
<dbReference type="Gene3D" id="2.40.50.220">
    <property type="entry name" value="EutN/Ccml"/>
    <property type="match status" value="1"/>
</dbReference>